<accession>Q4QIX5</accession>
<name>Q4QIX5_LEIMA</name>
<dbReference type="HOGENOM" id="CLU_363494_0_0_1"/>
<dbReference type="VEuPathDB" id="TriTrypDB:LMJLV39_060016500"/>
<feature type="region of interest" description="Disordered" evidence="1">
    <location>
        <begin position="295"/>
        <end position="325"/>
    </location>
</feature>
<keyword evidence="3" id="KW-1185">Reference proteome</keyword>
<organism evidence="2 3">
    <name type="scientific">Leishmania major</name>
    <dbReference type="NCBI Taxonomy" id="5664"/>
    <lineage>
        <taxon>Eukaryota</taxon>
        <taxon>Discoba</taxon>
        <taxon>Euglenozoa</taxon>
        <taxon>Kinetoplastea</taxon>
        <taxon>Metakinetoplastina</taxon>
        <taxon>Trypanosomatida</taxon>
        <taxon>Trypanosomatidae</taxon>
        <taxon>Leishmaniinae</taxon>
        <taxon>Leishmania</taxon>
    </lineage>
</organism>
<dbReference type="RefSeq" id="XP_001680873.1">
    <property type="nucleotide sequence ID" value="XM_001680821.1"/>
</dbReference>
<protein>
    <submittedName>
        <fullName evidence="2">Uncharacterized protein</fullName>
    </submittedName>
</protein>
<gene>
    <name evidence="2" type="ORF">LMJF_06_1010</name>
</gene>
<feature type="region of interest" description="Disordered" evidence="1">
    <location>
        <begin position="571"/>
        <end position="597"/>
    </location>
</feature>
<dbReference type="VEuPathDB" id="TriTrypDB:LMJFC_060016700"/>
<feature type="compositionally biased region" description="Gly residues" evidence="1">
    <location>
        <begin position="154"/>
        <end position="170"/>
    </location>
</feature>
<proteinExistence type="predicted"/>
<dbReference type="GO" id="GO:0005739">
    <property type="term" value="C:mitochondrion"/>
    <property type="evidence" value="ECO:0000266"/>
    <property type="project" value="GeneDB"/>
</dbReference>
<dbReference type="VEuPathDB" id="TriTrypDB:LmjF.06.1010"/>
<evidence type="ECO:0000313" key="2">
    <source>
        <dbReference type="EMBL" id="CAJ02148.1"/>
    </source>
</evidence>
<dbReference type="Proteomes" id="UP000000542">
    <property type="component" value="Chromosome 6"/>
</dbReference>
<reference evidence="2 3" key="2">
    <citation type="journal article" date="2011" name="Genome Res.">
        <title>Chromosome and gene copy number variation allow major structural change between species and strains of Leishmania.</title>
        <authorList>
            <person name="Rogers M.B."/>
            <person name="Hilley J.D."/>
            <person name="Dickens N.J."/>
            <person name="Wilkes J."/>
            <person name="Bates P.A."/>
            <person name="Depledge D.P."/>
            <person name="Harris D."/>
            <person name="Her Y."/>
            <person name="Herzyk P."/>
            <person name="Imamura H."/>
            <person name="Otto T.D."/>
            <person name="Sanders M."/>
            <person name="Seeger K."/>
            <person name="Dujardin J.C."/>
            <person name="Berriman M."/>
            <person name="Smith D.F."/>
            <person name="Hertz-Fowler C."/>
            <person name="Mottram J.C."/>
        </authorList>
    </citation>
    <scope>NUCLEOTIDE SEQUENCE [LARGE SCALE GENOMIC DNA]</scope>
    <source>
        <strain evidence="3">MHOM/IL/81/Friedlin</strain>
    </source>
</reference>
<dbReference type="GeneID" id="5649125"/>
<feature type="compositionally biased region" description="Low complexity" evidence="1">
    <location>
        <begin position="574"/>
        <end position="583"/>
    </location>
</feature>
<feature type="region of interest" description="Disordered" evidence="1">
    <location>
        <begin position="122"/>
        <end position="170"/>
    </location>
</feature>
<dbReference type="OMA" id="EWSNEAY"/>
<dbReference type="KEGG" id="lma:LMJF_06_1010"/>
<dbReference type="InParanoid" id="Q4QIX5"/>
<reference evidence="2 3" key="1">
    <citation type="journal article" date="2005" name="Science">
        <title>The genome of the kinetoplastid parasite, Leishmania major.</title>
        <authorList>
            <person name="Ivens A.C."/>
            <person name="Peacock C.S."/>
            <person name="Worthey E.A."/>
            <person name="Murphy L."/>
            <person name="Aggarwal G."/>
            <person name="Berriman M."/>
            <person name="Sisk E."/>
            <person name="Rajandream M.A."/>
            <person name="Adlem E."/>
            <person name="Aert R."/>
            <person name="Anupama A."/>
            <person name="Apostolou Z."/>
            <person name="Attipoe P."/>
            <person name="Bason N."/>
            <person name="Bauser C."/>
            <person name="Beck A."/>
            <person name="Beverley S.M."/>
            <person name="Bianchettin G."/>
            <person name="Borzym K."/>
            <person name="Bothe G."/>
            <person name="Bruschi C.V."/>
            <person name="Collins M."/>
            <person name="Cadag E."/>
            <person name="Ciarloni L."/>
            <person name="Clayton C."/>
            <person name="Coulson R.M."/>
            <person name="Cronin A."/>
            <person name="Cruz A.K."/>
            <person name="Davies R.M."/>
            <person name="De Gaudenzi J."/>
            <person name="Dobson D.E."/>
            <person name="Duesterhoeft A."/>
            <person name="Fazelina G."/>
            <person name="Fosker N."/>
            <person name="Frasch A.C."/>
            <person name="Fraser A."/>
            <person name="Fuchs M."/>
            <person name="Gabel C."/>
            <person name="Goble A."/>
            <person name="Goffeau A."/>
            <person name="Harris D."/>
            <person name="Hertz-Fowler C."/>
            <person name="Hilbert H."/>
            <person name="Horn D."/>
            <person name="Huang Y."/>
            <person name="Klages S."/>
            <person name="Knights A."/>
            <person name="Kube M."/>
            <person name="Larke N."/>
            <person name="Litvin L."/>
            <person name="Lord A."/>
            <person name="Louie T."/>
            <person name="Marra M."/>
            <person name="Masuy D."/>
            <person name="Matthews K."/>
            <person name="Michaeli S."/>
            <person name="Mottram J.C."/>
            <person name="Muller-Auer S."/>
            <person name="Munden H."/>
            <person name="Nelson S."/>
            <person name="Norbertczak H."/>
            <person name="Oliver K."/>
            <person name="O'neil S."/>
            <person name="Pentony M."/>
            <person name="Pohl T.M."/>
            <person name="Price C."/>
            <person name="Purnelle B."/>
            <person name="Quail M.A."/>
            <person name="Rabbinowitsch E."/>
            <person name="Reinhardt R."/>
            <person name="Rieger M."/>
            <person name="Rinta J."/>
            <person name="Robben J."/>
            <person name="Robertson L."/>
            <person name="Ruiz J.C."/>
            <person name="Rutter S."/>
            <person name="Saunders D."/>
            <person name="Schafer M."/>
            <person name="Schein J."/>
            <person name="Schwartz D.C."/>
            <person name="Seeger K."/>
            <person name="Seyler A."/>
            <person name="Sharp S."/>
            <person name="Shin H."/>
            <person name="Sivam D."/>
            <person name="Squares R."/>
            <person name="Squares S."/>
            <person name="Tosato V."/>
            <person name="Vogt C."/>
            <person name="Volckaert G."/>
            <person name="Wambutt R."/>
            <person name="Warren T."/>
            <person name="Wedler H."/>
            <person name="Woodward J."/>
            <person name="Zhou S."/>
            <person name="Zimmermann W."/>
            <person name="Smith D.F."/>
            <person name="Blackwell J.M."/>
            <person name="Stuart K.D."/>
            <person name="Barrell B."/>
            <person name="Myler P.J."/>
        </authorList>
    </citation>
    <scope>NUCLEOTIDE SEQUENCE [LARGE SCALE GENOMIC DNA]</scope>
    <source>
        <strain evidence="3">MHOM/IL/81/Friedlin</strain>
    </source>
</reference>
<dbReference type="AlphaFoldDB" id="Q4QIX5"/>
<evidence type="ECO:0000256" key="1">
    <source>
        <dbReference type="SAM" id="MobiDB-lite"/>
    </source>
</evidence>
<dbReference type="VEuPathDB" id="TriTrypDB:LMJSD75_060016700"/>
<dbReference type="eggNOG" id="ENOG502QRBD">
    <property type="taxonomic scope" value="Eukaryota"/>
</dbReference>
<sequence length="769" mass="83327">MLRYTPMWRCSAAAMQTLSAWLTDLAEESMAVPSATAADLQTRQNDGQGPTRKTPAQLWRELEDAATHANALRETDTLFSILQCLLLKQQYPTDVHAWARLAKQLLPYSGIEQKSVLHYPGRSDASYRRDGHPGGSSLANLSSSSDPVLTDADGGFGDDGASRRGGGGARRGGEYAVPYSLYPSRETLLLSGGVVPLSARVPCGDGRAISLFVRGFTRFVEGQLGVQPHTQLTSELLQVVKDVSGAVTEALAVNADSLQLELLLPALLDYMELLHVLDLRTATVAACGPLATEEERRDAAGATVRDDEPNGHGRSSPPRPSKPTRFLQNMVHDLAQNAMAGAARGARVVLYYLNECFAAVVEAYQADAAATFTDKMYWAQQRYLLTLTRACMWAISQHYTSATTAALSAASGSVASSPSPHVQGLRPTVATADLVATAPMNAHIQALYDHIDVLFQRNTHADNPLHLTDEEVAQLKEIHTAALLRALRIEEAAPDAYLRRALEVVDRVPASMAIEGELIAGKVRLLELDSDTVDEEGRAAIYDDLLTSLRSLVEMRPRFLRHNGAHHAAGGGAAAAASASTPADGGGGGGEEDEGDGEQLRLDAATQAILQRAHFDVITAFCAAHKEEWSNEAYNILVAHKYHGVKITNDLIRPVLEVFSRRGDCRVFSLVDLCVLYSNEPIDMHTIALLFRTCAAAGDHHRARTFLQLVNEIIHGFLVKCPASVKESLQELKLLDPPPRHLFVSTEDDLVQSALGEQQRTVRRLPTGS</sequence>
<evidence type="ECO:0000313" key="3">
    <source>
        <dbReference type="Proteomes" id="UP000000542"/>
    </source>
</evidence>
<feature type="compositionally biased region" description="Low complexity" evidence="1">
    <location>
        <begin position="136"/>
        <end position="145"/>
    </location>
</feature>
<feature type="compositionally biased region" description="Basic and acidic residues" evidence="1">
    <location>
        <begin position="295"/>
        <end position="311"/>
    </location>
</feature>
<dbReference type="EMBL" id="FR796402">
    <property type="protein sequence ID" value="CAJ02148.1"/>
    <property type="molecule type" value="Genomic_DNA"/>
</dbReference>